<dbReference type="Proteomes" id="UP000539538">
    <property type="component" value="Unassembled WGS sequence"/>
</dbReference>
<comment type="caution">
    <text evidence="2">The sequence shown here is derived from an EMBL/GenBank/DDBJ whole genome shotgun (WGS) entry which is preliminary data.</text>
</comment>
<feature type="domain" description="Ribbon-helix-helix protein CopG" evidence="1">
    <location>
        <begin position="68"/>
        <end position="95"/>
    </location>
</feature>
<evidence type="ECO:0000313" key="2">
    <source>
        <dbReference type="EMBL" id="MBB4653435.1"/>
    </source>
</evidence>
<evidence type="ECO:0000313" key="3">
    <source>
        <dbReference type="Proteomes" id="UP000539538"/>
    </source>
</evidence>
<reference evidence="2 3" key="1">
    <citation type="submission" date="2020-08" db="EMBL/GenBank/DDBJ databases">
        <title>Genomic Encyclopedia of Type Strains, Phase IV (KMG-IV): sequencing the most valuable type-strain genomes for metagenomic binning, comparative biology and taxonomic classification.</title>
        <authorList>
            <person name="Goeker M."/>
        </authorList>
    </citation>
    <scope>NUCLEOTIDE SEQUENCE [LARGE SCALE GENOMIC DNA]</scope>
    <source>
        <strain evidence="2 3">DSM 7050</strain>
    </source>
</reference>
<organism evidence="2 3">
    <name type="scientific">Aminobacter niigataensis</name>
    <dbReference type="NCBI Taxonomy" id="83265"/>
    <lineage>
        <taxon>Bacteria</taxon>
        <taxon>Pseudomonadati</taxon>
        <taxon>Pseudomonadota</taxon>
        <taxon>Alphaproteobacteria</taxon>
        <taxon>Hyphomicrobiales</taxon>
        <taxon>Phyllobacteriaceae</taxon>
        <taxon>Aminobacter</taxon>
    </lineage>
</organism>
<dbReference type="EMBL" id="JACHOT010000015">
    <property type="protein sequence ID" value="MBB4653435.1"/>
    <property type="molecule type" value="Genomic_DNA"/>
</dbReference>
<proteinExistence type="predicted"/>
<dbReference type="CDD" id="cd21631">
    <property type="entry name" value="RHH_CopG_NikR-like"/>
    <property type="match status" value="1"/>
</dbReference>
<sequence>MNRAAPVEKKALTDNEFEVGLDDNSDEDTARISRANQVMQGSPARSPSTLTMAWNCETPMANPSKKQRLSVYLDPEEVKTLTAHAARRDQSRSLIAEAAIVSFLSPDAAEGQEAATTKRLAQRMTRMECDVGISVEMLAVFVRFWLTTNPPLAEPAQAAARAQAGERYDIFVAALGRRLAKGPKLRQEISEDIDPARDAQ</sequence>
<keyword evidence="3" id="KW-1185">Reference proteome</keyword>
<gene>
    <name evidence="2" type="ORF">GGQ99_005226</name>
</gene>
<name>A0ABR6L9F5_9HYPH</name>
<accession>A0ABR6L9F5</accession>
<evidence type="ECO:0000259" key="1">
    <source>
        <dbReference type="Pfam" id="PF01402"/>
    </source>
</evidence>
<dbReference type="Pfam" id="PF01402">
    <property type="entry name" value="RHH_1"/>
    <property type="match status" value="1"/>
</dbReference>
<protein>
    <submittedName>
        <fullName evidence="2">Transcriptional regulator</fullName>
    </submittedName>
</protein>
<dbReference type="InterPro" id="IPR002145">
    <property type="entry name" value="CopG"/>
</dbReference>